<dbReference type="eggNOG" id="KOG0471">
    <property type="taxonomic scope" value="Eukaryota"/>
</dbReference>
<gene>
    <name evidence="6" type="ORF">CCM_06931</name>
</gene>
<accession>G3JLD7</accession>
<dbReference type="InParanoid" id="G3JLD7"/>
<evidence type="ECO:0000256" key="4">
    <source>
        <dbReference type="ARBA" id="ARBA00026248"/>
    </source>
</evidence>
<evidence type="ECO:0000259" key="5">
    <source>
        <dbReference type="SMART" id="SM00642"/>
    </source>
</evidence>
<dbReference type="GO" id="GO:0033934">
    <property type="term" value="F:glucan 1,4-alpha-maltotriohydrolase activity"/>
    <property type="evidence" value="ECO:0007669"/>
    <property type="project" value="TreeGrafter"/>
</dbReference>
<dbReference type="SUPFAM" id="SSF51011">
    <property type="entry name" value="Glycosyl hydrolase domain"/>
    <property type="match status" value="1"/>
</dbReference>
<dbReference type="OMA" id="TENEWFT"/>
<keyword evidence="7" id="KW-1185">Reference proteome</keyword>
<dbReference type="PANTHER" id="PTHR10357:SF232">
    <property type="entry name" value="GLYCOSYL HYDROLASE FAMILY 13 CATALYTIC DOMAIN-CONTAINING PROTEIN"/>
    <property type="match status" value="1"/>
</dbReference>
<dbReference type="Pfam" id="PF16657">
    <property type="entry name" value="Malt_amylase_C"/>
    <property type="match status" value="1"/>
</dbReference>
<dbReference type="InterPro" id="IPR032091">
    <property type="entry name" value="Malt_amylase-like_C"/>
</dbReference>
<sequence>MEICNGSAAASARVGSSGWSENIPQTSYRGSKLFTTSYREMLQDQLGDARHAAAPPKAYPRPARCRSLVQGCGHSAVALQPGTRHKAQGMVISPMGFLKQVADIDASCDDQGLPSYASSVGRAIAVTDDLRFYISNLAVFSKIHILETRCVWRWSKAAIAEDHFSILPNEKKNQETIDRHTGIRRRIRVARWSLGSYAIPSLRRGSDNGPELDGLRYRFLGFSLLSKDETTGEILTMPGQKDQLRTWWKESAVYQIYPASFQDSNGDGVGDLKGIISRVDYLKELGVDIVWLSPIFKSPQVDMGYDVSDYRAIHPPYGDIADVDTLKDKLHERGMKLVLDLVMNHTSDQHEWFQASRKSKDNPYRDWYIWRPPRYDAHGQRQPPNNWDSHFQGSAWEYDEATDEYYLRLFAREQPDLNWENPAVRAACYDTTRFWLDRGADGFRLDVINFISKDQRFPDSDRAFAKGTEYYACGPRLHEYLKELGAILQEYDAFSVGEMPCVGDEQELLNAVGADRGELSMIFHFEFMDLDHGAEGKFSPKQMTLGEIRQTLNKWQRFMYDNNGWNALYLENHDQPRAVSRFASDAPEHRAASAKMLAVFMAFQAGTPFIYQGQEIGMTNLPKEWPMDEYQDIDCLNHWNLRKDAADEATKAALKVEYQKKSRDNARTPMQWDGTAHAGFTTGDAKPWMRVHDNYPQVNAAAQVRDASSVYAAYRAVLGERRARKDIFVYGDFAAVDETHDKVLAYRRTAANGDTALVACNFSADAVTWAFEGGTPREVVFSPTGKTTADVDGKVELGPYEAIALLL</sequence>
<dbReference type="Proteomes" id="UP000001610">
    <property type="component" value="Unassembled WGS sequence"/>
</dbReference>
<dbReference type="SUPFAM" id="SSF51445">
    <property type="entry name" value="(Trans)glycosidases"/>
    <property type="match status" value="1"/>
</dbReference>
<dbReference type="GO" id="GO:0004575">
    <property type="term" value="F:sucrose alpha-glucosidase activity"/>
    <property type="evidence" value="ECO:0007669"/>
    <property type="project" value="TreeGrafter"/>
</dbReference>
<comment type="similarity">
    <text evidence="1">Belongs to the glycosyl hydrolase 13 family.</text>
</comment>
<dbReference type="SMART" id="SM00642">
    <property type="entry name" value="Aamy"/>
    <property type="match status" value="1"/>
</dbReference>
<dbReference type="GeneID" id="18168942"/>
<evidence type="ECO:0000313" key="7">
    <source>
        <dbReference type="Proteomes" id="UP000001610"/>
    </source>
</evidence>
<organism evidence="6 7">
    <name type="scientific">Cordyceps militaris (strain CM01)</name>
    <name type="common">Caterpillar fungus</name>
    <dbReference type="NCBI Taxonomy" id="983644"/>
    <lineage>
        <taxon>Eukaryota</taxon>
        <taxon>Fungi</taxon>
        <taxon>Dikarya</taxon>
        <taxon>Ascomycota</taxon>
        <taxon>Pezizomycotina</taxon>
        <taxon>Sordariomycetes</taxon>
        <taxon>Hypocreomycetidae</taxon>
        <taxon>Hypocreales</taxon>
        <taxon>Cordycipitaceae</taxon>
        <taxon>Cordyceps</taxon>
    </lineage>
</organism>
<protein>
    <submittedName>
        <fullName evidence="6">Alpha-amylase, putative</fullName>
    </submittedName>
</protein>
<name>G3JLD7_CORMM</name>
<feature type="domain" description="Glycosyl hydrolase family 13 catalytic" evidence="5">
    <location>
        <begin position="255"/>
        <end position="667"/>
    </location>
</feature>
<dbReference type="FunFam" id="3.90.400.10:FF:000003">
    <property type="entry name" value="Probable alpha-glucosidase (Maltase)"/>
    <property type="match status" value="1"/>
</dbReference>
<keyword evidence="4" id="KW-0462">Maltose metabolism</keyword>
<dbReference type="Pfam" id="PF00128">
    <property type="entry name" value="Alpha-amylase"/>
    <property type="match status" value="1"/>
</dbReference>
<dbReference type="PANTHER" id="PTHR10357">
    <property type="entry name" value="ALPHA-AMYLASE FAMILY MEMBER"/>
    <property type="match status" value="1"/>
</dbReference>
<dbReference type="InterPro" id="IPR006047">
    <property type="entry name" value="GH13_cat_dom"/>
</dbReference>
<dbReference type="GO" id="GO:0004556">
    <property type="term" value="F:alpha-amylase activity"/>
    <property type="evidence" value="ECO:0007669"/>
    <property type="project" value="TreeGrafter"/>
</dbReference>
<dbReference type="GO" id="GO:0000025">
    <property type="term" value="P:maltose catabolic process"/>
    <property type="evidence" value="ECO:0007669"/>
    <property type="project" value="TreeGrafter"/>
</dbReference>
<dbReference type="InterPro" id="IPR017853">
    <property type="entry name" value="GH"/>
</dbReference>
<keyword evidence="2" id="KW-0378">Hydrolase</keyword>
<dbReference type="FunFam" id="3.20.20.80:FF:000064">
    <property type="entry name" value="Oligo-1,6-glucosidase"/>
    <property type="match status" value="1"/>
</dbReference>
<dbReference type="InterPro" id="IPR013780">
    <property type="entry name" value="Glyco_hydro_b"/>
</dbReference>
<dbReference type="AlphaFoldDB" id="G3JLD7"/>
<dbReference type="VEuPathDB" id="FungiDB:CCM_06931"/>
<dbReference type="HOGENOM" id="CLU_006462_1_1_1"/>
<dbReference type="InterPro" id="IPR045857">
    <property type="entry name" value="O16G_dom_2"/>
</dbReference>
<dbReference type="RefSeq" id="XP_006672132.1">
    <property type="nucleotide sequence ID" value="XM_006672069.1"/>
</dbReference>
<dbReference type="NCBIfam" id="NF008183">
    <property type="entry name" value="PRK10933.1"/>
    <property type="match status" value="1"/>
</dbReference>
<evidence type="ECO:0000256" key="3">
    <source>
        <dbReference type="ARBA" id="ARBA00023295"/>
    </source>
</evidence>
<dbReference type="KEGG" id="cmt:CCM_06931"/>
<dbReference type="Gene3D" id="3.90.400.10">
    <property type="entry name" value="Oligo-1,6-glucosidase, Domain 2"/>
    <property type="match status" value="1"/>
</dbReference>
<evidence type="ECO:0000256" key="1">
    <source>
        <dbReference type="ARBA" id="ARBA00008061"/>
    </source>
</evidence>
<dbReference type="Gene3D" id="2.60.40.1180">
    <property type="entry name" value="Golgi alpha-mannosidase II"/>
    <property type="match status" value="1"/>
</dbReference>
<evidence type="ECO:0000256" key="2">
    <source>
        <dbReference type="ARBA" id="ARBA00022801"/>
    </source>
</evidence>
<dbReference type="STRING" id="983644.G3JLD7"/>
<dbReference type="Gene3D" id="3.20.20.80">
    <property type="entry name" value="Glycosidases"/>
    <property type="match status" value="1"/>
</dbReference>
<dbReference type="GO" id="GO:0004574">
    <property type="term" value="F:oligo-1,6-glucosidase activity"/>
    <property type="evidence" value="ECO:0007669"/>
    <property type="project" value="TreeGrafter"/>
</dbReference>
<proteinExistence type="inferred from homology"/>
<dbReference type="CDD" id="cd11333">
    <property type="entry name" value="AmyAc_SI_OligoGlu_DGase"/>
    <property type="match status" value="1"/>
</dbReference>
<dbReference type="EMBL" id="JH126403">
    <property type="protein sequence ID" value="EGX90511.1"/>
    <property type="molecule type" value="Genomic_DNA"/>
</dbReference>
<keyword evidence="3" id="KW-0326">Glycosidase</keyword>
<dbReference type="OrthoDB" id="204980at2759"/>
<dbReference type="GO" id="GO:0005987">
    <property type="term" value="P:sucrose catabolic process"/>
    <property type="evidence" value="ECO:0007669"/>
    <property type="project" value="TreeGrafter"/>
</dbReference>
<reference evidence="6 7" key="1">
    <citation type="journal article" date="2011" name="Genome Biol.">
        <title>Genome sequence of the insect pathogenic fungus Cordyceps militaris, a valued traditional Chinese medicine.</title>
        <authorList>
            <person name="Zheng P."/>
            <person name="Xia Y."/>
            <person name="Xiao G."/>
            <person name="Xiong C."/>
            <person name="Hu X."/>
            <person name="Zhang S."/>
            <person name="Zheng H."/>
            <person name="Huang Y."/>
            <person name="Zhou Y."/>
            <person name="Wang S."/>
            <person name="Zhao G.P."/>
            <person name="Liu X."/>
            <person name="St Leger R.J."/>
            <person name="Wang C."/>
        </authorList>
    </citation>
    <scope>NUCLEOTIDE SEQUENCE [LARGE SCALE GENOMIC DNA]</scope>
    <source>
        <strain evidence="6 7">CM01</strain>
    </source>
</reference>
<evidence type="ECO:0000313" key="6">
    <source>
        <dbReference type="EMBL" id="EGX90511.1"/>
    </source>
</evidence>